<reference evidence="2 3" key="2">
    <citation type="submission" date="2022-06" db="EMBL/GenBank/DDBJ databases">
        <title>Genomic Encyclopedia of Type Strains, Phase I: the one thousand microbial genomes (KMG-I) project.</title>
        <authorList>
            <person name="Kyrpides N."/>
        </authorList>
    </citation>
    <scope>NUCLEOTIDE SEQUENCE [LARGE SCALE GENOMIC DNA]</scope>
    <source>
        <strain evidence="2 3">DSM 43889</strain>
    </source>
</reference>
<dbReference type="EMBL" id="AUBJ02000001">
    <property type="protein sequence ID" value="MCP2333995.1"/>
    <property type="molecule type" value="Genomic_DNA"/>
</dbReference>
<dbReference type="Proteomes" id="UP000791080">
    <property type="component" value="Unassembled WGS sequence"/>
</dbReference>
<organism evidence="2 3">
    <name type="scientific">Actinoalloteichus caeruleus DSM 43889</name>
    <dbReference type="NCBI Taxonomy" id="1120930"/>
    <lineage>
        <taxon>Bacteria</taxon>
        <taxon>Bacillati</taxon>
        <taxon>Actinomycetota</taxon>
        <taxon>Actinomycetes</taxon>
        <taxon>Pseudonocardiales</taxon>
        <taxon>Pseudonocardiaceae</taxon>
        <taxon>Actinoalloteichus</taxon>
        <taxon>Actinoalloteichus cyanogriseus</taxon>
    </lineage>
</organism>
<proteinExistence type="predicted"/>
<dbReference type="RefSeq" id="WP_026418645.1">
    <property type="nucleotide sequence ID" value="NZ_AUBJ02000001.1"/>
</dbReference>
<evidence type="ECO:0000256" key="1">
    <source>
        <dbReference type="SAM" id="MobiDB-lite"/>
    </source>
</evidence>
<feature type="region of interest" description="Disordered" evidence="1">
    <location>
        <begin position="126"/>
        <end position="150"/>
    </location>
</feature>
<sequence length="177" mass="19279">MNSQTIQVDDLRLLAVPNAVNLADLFLRFTLSEWSLRPLQDDASRVMSALVTATVEDTDQQSAGFITVRLRLRGDCLVVEVETERFNEHAPVLAQLSELRTGLVPLDGGIRLAWCELPLPTGLNGTAVPLPQRERRPSPAAEAMAGEPDDFDPQVMQRLLFGLSGAGKPPHDDGLGN</sequence>
<evidence type="ECO:0008006" key="4">
    <source>
        <dbReference type="Google" id="ProtNLM"/>
    </source>
</evidence>
<evidence type="ECO:0000313" key="2">
    <source>
        <dbReference type="EMBL" id="MCP2333995.1"/>
    </source>
</evidence>
<name>A0ABT1JN91_ACTCY</name>
<reference evidence="2 3" key="1">
    <citation type="submission" date="2013-07" db="EMBL/GenBank/DDBJ databases">
        <authorList>
            <consortium name="DOE Joint Genome Institute"/>
            <person name="Reeve W."/>
            <person name="Huntemann M."/>
            <person name="Han J."/>
            <person name="Chen A."/>
            <person name="Kyrpides N."/>
            <person name="Mavromatis K."/>
            <person name="Markowitz V."/>
            <person name="Palaniappan K."/>
            <person name="Ivanova N."/>
            <person name="Schaumberg A."/>
            <person name="Pati A."/>
            <person name="Liolios K."/>
            <person name="Nordberg H.P."/>
            <person name="Cantor M.N."/>
            <person name="Hua S.X."/>
            <person name="Woyke T."/>
        </authorList>
    </citation>
    <scope>NUCLEOTIDE SEQUENCE [LARGE SCALE GENOMIC DNA]</scope>
    <source>
        <strain evidence="2 3">DSM 43889</strain>
    </source>
</reference>
<protein>
    <recommendedName>
        <fullName evidence="4">Histidine kinase</fullName>
    </recommendedName>
</protein>
<keyword evidence="3" id="KW-1185">Reference proteome</keyword>
<evidence type="ECO:0000313" key="3">
    <source>
        <dbReference type="Proteomes" id="UP000791080"/>
    </source>
</evidence>
<gene>
    <name evidence="2" type="ORF">G443_004265</name>
</gene>
<accession>A0ABT1JN91</accession>
<comment type="caution">
    <text evidence="2">The sequence shown here is derived from an EMBL/GenBank/DDBJ whole genome shotgun (WGS) entry which is preliminary data.</text>
</comment>